<feature type="compositionally biased region" description="Low complexity" evidence="12">
    <location>
        <begin position="448"/>
        <end position="460"/>
    </location>
</feature>
<dbReference type="InterPro" id="IPR011042">
    <property type="entry name" value="6-blade_b-propeller_TolB-like"/>
</dbReference>
<dbReference type="SUPFAM" id="SSF54511">
    <property type="entry name" value="GFP-like"/>
    <property type="match status" value="2"/>
</dbReference>
<feature type="disulfide bond" evidence="10">
    <location>
        <begin position="400"/>
        <end position="417"/>
    </location>
</feature>
<dbReference type="FunFam" id="2.120.10.30:FF:000241">
    <property type="entry name" value="Low-density lipoprotein receptor-related protein 6"/>
    <property type="match status" value="1"/>
</dbReference>
<feature type="disulfide bond" evidence="10">
    <location>
        <begin position="1045"/>
        <end position="1062"/>
    </location>
</feature>
<accession>A0A813RCT9</accession>
<evidence type="ECO:0000256" key="11">
    <source>
        <dbReference type="PROSITE-ProRule" id="PRU00461"/>
    </source>
</evidence>
<dbReference type="OrthoDB" id="6375837at2759"/>
<feature type="disulfide bond" evidence="10">
    <location>
        <begin position="916"/>
        <end position="933"/>
    </location>
</feature>
<evidence type="ECO:0000259" key="14">
    <source>
        <dbReference type="PROSITE" id="PS50026"/>
    </source>
</evidence>
<feature type="domain" description="EGF-like" evidence="14">
    <location>
        <begin position="304"/>
        <end position="345"/>
    </location>
</feature>
<dbReference type="GO" id="GO:0060070">
    <property type="term" value="P:canonical Wnt signaling pathway"/>
    <property type="evidence" value="ECO:0007669"/>
    <property type="project" value="TreeGrafter"/>
</dbReference>
<evidence type="ECO:0000256" key="13">
    <source>
        <dbReference type="SAM" id="SignalP"/>
    </source>
</evidence>
<dbReference type="Gene3D" id="2.10.25.10">
    <property type="entry name" value="Laminin"/>
    <property type="match status" value="10"/>
</dbReference>
<comment type="caution">
    <text evidence="10">Lacks conserved residue(s) required for the propagation of feature annotation.</text>
</comment>
<evidence type="ECO:0000256" key="12">
    <source>
        <dbReference type="SAM" id="MobiDB-lite"/>
    </source>
</evidence>
<dbReference type="Pfam" id="PF07474">
    <property type="entry name" value="G2F"/>
    <property type="match status" value="2"/>
</dbReference>
<dbReference type="EMBL" id="CAJNOC010000589">
    <property type="protein sequence ID" value="CAF0780291.1"/>
    <property type="molecule type" value="Genomic_DNA"/>
</dbReference>
<keyword evidence="8 10" id="KW-1015">Disulfide bond</keyword>
<evidence type="ECO:0000259" key="15">
    <source>
        <dbReference type="PROSITE" id="PS50993"/>
    </source>
</evidence>
<feature type="domain" description="EGF-like" evidence="14">
    <location>
        <begin position="947"/>
        <end position="988"/>
    </location>
</feature>
<feature type="domain" description="EGF-like" evidence="14">
    <location>
        <begin position="346"/>
        <end position="386"/>
    </location>
</feature>
<feature type="domain" description="Nidogen G2 beta-barrel" evidence="15">
    <location>
        <begin position="60"/>
        <end position="307"/>
    </location>
</feature>
<evidence type="ECO:0000256" key="10">
    <source>
        <dbReference type="PROSITE-ProRule" id="PRU00076"/>
    </source>
</evidence>
<sequence length="1394" mass="155901">MNLILLSIFLFSINLISTENTCSHECHEHAICTKFDSNQPCCKCNTGYIGDGVNCFEKDESIIIRGSLKGRLNSIDLKDLEIHAYVHTQPSDARNYIALGRIPTELGNKVTQILPVASPIHWLFAGDLNNNALNGFKLTGGVFNRQSDSTFYDENGEVIGSLFIKQNFTGLYENSKELRVDTFVEGELPNLDHYEQVIYPDYDQEYQYSSQPENPETHKEVTTRGSINYKLTTVNNPANLKSHRIEHNERINFKVCKGSHEETLLTGSASTRISTKRLTVSYTESEGQVRFSSANFLRSLDDQLQNACDSNDCSIFAECINDSESENGYYCQCKPGFDGNGQECTDVNECDEGTTYCAPAAQCINLLGHYECRCPAPRVGDGRVCEWPEETNANDVCSRCDSNARCISNDDGTSVFCKCNNGFSGNGFTCQLDDIHTETNPVEEKPESTTTTTTTTTHETSTTRKKLLHTERCEECSPYATCELQHETNRECCVCLQGYIGNGKYCIPESNPMLVTGKVTGRINNQNLEDLDFYSYVLTHSSDSRNFVAIGKVPPNLGGSFQVLISLVNPINWLFAGRNGLDSSVDVKNGFQLTGGQFSRISTLNFFDEFSRQTSSVTIRQEFSGLDPEGKEINVHTEITGDIPNIDPDAQIVFKDYKQEYIHQSQGFIRSNGEITYDVTTIKNSQSFTSYRIYYNDDITYSECPNLRDHSASTVRINSKRVYIKYTKGDGLVRFTSANFVYPKEQADDPCETNSCSIYAECMVDTDAPNNYSCVCKVGFEGDGINCYDVDECETGESDCDTNAVCYNLVGHFECQCKSPYKGNGKECFYDLDCRMCDVNAKCVESDNSKKCVCKDGFVGDGFGCAPISSGCSCQENAYCVVNYQTSKQECRCKQGFTEDSVKRCVPLPCNEFSNCNDNARCELTSSRGTYECKCLPGFFGDGYVCTTQTCDVLNNCNEHARCIPDPLTLQYRCVCSNGYIGNGYECVKDVQSCNVVKNCHQNAECLLDERTNRHFCKCKPGFSGDGFQCNAINSCRSRSPQEFCDSNADCVYDTKVNDYVCKCRTGYEGNGIKGKCYLDESYGLYLVYAQGSSLHKLSFKAEDEKTAPYKNRIVYIPGQTAVGVSYDCHEQYIYWSDVSGKVINRIRSDGSNYSVVLQNVKSAEGLAVDWISRNIYFTDSEAKTIEIASLNGQHRKVLIKSHLNNPRGIAVDPVDGYIFWTDWNRKNPKIERANMDGTHRKVIVSEDLGVPNGLYFDQKRQEICWGDAKTKKIECVEKDGSNRRLVTQMSAMYPFDLTEVRSNIYWSDWSRKEIQNVDKDGVVGMPLKLSPGGNGRVYGLVAVKNSCPKGTNACDRTNGDCNQLCLPRPDHTRQCACSDESNTECLKSLISRN</sequence>
<dbReference type="Pfam" id="PF07645">
    <property type="entry name" value="EGF_CA"/>
    <property type="match status" value="2"/>
</dbReference>
<dbReference type="FunFam" id="2.10.25.10:FF:000038">
    <property type="entry name" value="Fibrillin 2"/>
    <property type="match status" value="2"/>
</dbReference>
<evidence type="ECO:0000256" key="9">
    <source>
        <dbReference type="ARBA" id="ARBA00023180"/>
    </source>
</evidence>
<feature type="disulfide bond" evidence="10">
    <location>
        <begin position="957"/>
        <end position="974"/>
    </location>
</feature>
<dbReference type="SUPFAM" id="SSF63825">
    <property type="entry name" value="YWTD domain"/>
    <property type="match status" value="1"/>
</dbReference>
<keyword evidence="6" id="KW-0677">Repeat</keyword>
<dbReference type="Proteomes" id="UP000663879">
    <property type="component" value="Unassembled WGS sequence"/>
</dbReference>
<dbReference type="Pfam" id="PF00058">
    <property type="entry name" value="Ldl_recept_b"/>
    <property type="match status" value="3"/>
</dbReference>
<dbReference type="PROSITE" id="PS00010">
    <property type="entry name" value="ASX_HYDROXYL"/>
    <property type="match status" value="2"/>
</dbReference>
<dbReference type="GO" id="GO:0042813">
    <property type="term" value="F:Wnt receptor activity"/>
    <property type="evidence" value="ECO:0007669"/>
    <property type="project" value="TreeGrafter"/>
</dbReference>
<feature type="domain" description="EGF-like" evidence="14">
    <location>
        <begin position="393"/>
        <end position="431"/>
    </location>
</feature>
<dbReference type="GO" id="GO:0005886">
    <property type="term" value="C:plasma membrane"/>
    <property type="evidence" value="ECO:0007669"/>
    <property type="project" value="TreeGrafter"/>
</dbReference>
<feature type="signal peptide" evidence="13">
    <location>
        <begin position="1"/>
        <end position="18"/>
    </location>
</feature>
<protein>
    <submittedName>
        <fullName evidence="16">Uncharacterized protein</fullName>
    </submittedName>
</protein>
<evidence type="ECO:0000313" key="16">
    <source>
        <dbReference type="EMBL" id="CAF0780291.1"/>
    </source>
</evidence>
<evidence type="ECO:0000256" key="7">
    <source>
        <dbReference type="ARBA" id="ARBA00022837"/>
    </source>
</evidence>
<dbReference type="GO" id="GO:0005509">
    <property type="term" value="F:calcium ion binding"/>
    <property type="evidence" value="ECO:0007669"/>
    <property type="project" value="InterPro"/>
</dbReference>
<dbReference type="SMART" id="SM00181">
    <property type="entry name" value="EGF"/>
    <property type="match status" value="13"/>
</dbReference>
<keyword evidence="5 13" id="KW-0732">Signal</keyword>
<dbReference type="InterPro" id="IPR000033">
    <property type="entry name" value="LDLR_classB_rpt"/>
</dbReference>
<evidence type="ECO:0000256" key="1">
    <source>
        <dbReference type="ARBA" id="ARBA00004498"/>
    </source>
</evidence>
<dbReference type="Gene3D" id="2.40.155.10">
    <property type="entry name" value="Green fluorescent protein"/>
    <property type="match status" value="2"/>
</dbReference>
<feature type="disulfide bond" evidence="10">
    <location>
        <begin position="1000"/>
        <end position="1017"/>
    </location>
</feature>
<dbReference type="InterPro" id="IPR006605">
    <property type="entry name" value="G2_nidogen/fibulin_G2F"/>
</dbReference>
<comment type="subcellular location">
    <subcellularLocation>
        <location evidence="1">Secreted</location>
        <location evidence="1">Extracellular space</location>
        <location evidence="1">Extracellular matrix</location>
    </subcellularLocation>
</comment>
<keyword evidence="17" id="KW-1185">Reference proteome</keyword>
<dbReference type="PANTHER" id="PTHR46513">
    <property type="entry name" value="VITELLOGENIN RECEPTOR-LIKE PROTEIN-RELATED-RELATED"/>
    <property type="match status" value="1"/>
</dbReference>
<feature type="domain" description="EGF-like" evidence="14">
    <location>
        <begin position="747"/>
        <end position="788"/>
    </location>
</feature>
<evidence type="ECO:0000256" key="5">
    <source>
        <dbReference type="ARBA" id="ARBA00022729"/>
    </source>
</evidence>
<dbReference type="InterPro" id="IPR049883">
    <property type="entry name" value="NOTCH1_EGF-like"/>
</dbReference>
<feature type="domain" description="EGF-like" evidence="14">
    <location>
        <begin position="789"/>
        <end position="829"/>
    </location>
</feature>
<keyword evidence="3" id="KW-0272">Extracellular matrix</keyword>
<feature type="domain" description="Nidogen G2 beta-barrel" evidence="15">
    <location>
        <begin position="511"/>
        <end position="751"/>
    </location>
</feature>
<dbReference type="InterPro" id="IPR018097">
    <property type="entry name" value="EGF_Ca-bd_CS"/>
</dbReference>
<dbReference type="InterPro" id="IPR000742">
    <property type="entry name" value="EGF"/>
</dbReference>
<dbReference type="GO" id="GO:0017147">
    <property type="term" value="F:Wnt-protein binding"/>
    <property type="evidence" value="ECO:0007669"/>
    <property type="project" value="TreeGrafter"/>
</dbReference>
<dbReference type="PROSITE" id="PS50993">
    <property type="entry name" value="NIDOGEN_G2"/>
    <property type="match status" value="2"/>
</dbReference>
<dbReference type="InterPro" id="IPR000152">
    <property type="entry name" value="EGF-type_Asp/Asn_hydroxyl_site"/>
</dbReference>
<feature type="region of interest" description="Disordered" evidence="12">
    <location>
        <begin position="439"/>
        <end position="461"/>
    </location>
</feature>
<feature type="repeat" description="LDL-receptor class B" evidence="11">
    <location>
        <begin position="1132"/>
        <end position="1173"/>
    </location>
</feature>
<dbReference type="InterPro" id="IPR009030">
    <property type="entry name" value="Growth_fac_rcpt_cys_sf"/>
</dbReference>
<dbReference type="PROSITE" id="PS01187">
    <property type="entry name" value="EGF_CA"/>
    <property type="match status" value="2"/>
</dbReference>
<dbReference type="Pfam" id="PF00008">
    <property type="entry name" value="EGF"/>
    <property type="match status" value="1"/>
</dbReference>
<dbReference type="PROSITE" id="PS50026">
    <property type="entry name" value="EGF_3"/>
    <property type="match status" value="9"/>
</dbReference>
<dbReference type="PANTHER" id="PTHR46513:SF13">
    <property type="entry name" value="EGF-LIKE DOMAIN-CONTAINING PROTEIN"/>
    <property type="match status" value="1"/>
</dbReference>
<feature type="domain" description="EGF-like" evidence="14">
    <location>
        <begin position="1032"/>
        <end position="1071"/>
    </location>
</feature>
<dbReference type="InterPro" id="IPR050778">
    <property type="entry name" value="Cueball_EGF_LRP_Nidogen"/>
</dbReference>
<gene>
    <name evidence="16" type="ORF">OXX778_LOCUS5423</name>
</gene>
<dbReference type="SUPFAM" id="SSF57184">
    <property type="entry name" value="Growth factor receptor domain"/>
    <property type="match status" value="3"/>
</dbReference>
<dbReference type="PROSITE" id="PS51120">
    <property type="entry name" value="LDLRB"/>
    <property type="match status" value="3"/>
</dbReference>
<evidence type="ECO:0000256" key="2">
    <source>
        <dbReference type="ARBA" id="ARBA00022525"/>
    </source>
</evidence>
<dbReference type="CDD" id="cd00054">
    <property type="entry name" value="EGF_CA"/>
    <property type="match status" value="2"/>
</dbReference>
<comment type="caution">
    <text evidence="16">The sequence shown here is derived from an EMBL/GenBank/DDBJ whole genome shotgun (WGS) entry which is preliminary data.</text>
</comment>
<dbReference type="InterPro" id="IPR001881">
    <property type="entry name" value="EGF-like_Ca-bd_dom"/>
</dbReference>
<dbReference type="SMART" id="SM00179">
    <property type="entry name" value="EGF_CA"/>
    <property type="match status" value="7"/>
</dbReference>
<keyword evidence="7" id="KW-0106">Calcium</keyword>
<feature type="repeat" description="LDL-receptor class B" evidence="11">
    <location>
        <begin position="1217"/>
        <end position="1261"/>
    </location>
</feature>
<keyword evidence="9" id="KW-0325">Glycoprotein</keyword>
<feature type="domain" description="EGF-like" evidence="14">
    <location>
        <begin position="990"/>
        <end position="1029"/>
    </location>
</feature>
<organism evidence="16 17">
    <name type="scientific">Brachionus calyciflorus</name>
    <dbReference type="NCBI Taxonomy" id="104777"/>
    <lineage>
        <taxon>Eukaryota</taxon>
        <taxon>Metazoa</taxon>
        <taxon>Spiralia</taxon>
        <taxon>Gnathifera</taxon>
        <taxon>Rotifera</taxon>
        <taxon>Eurotatoria</taxon>
        <taxon>Monogononta</taxon>
        <taxon>Pseudotrocha</taxon>
        <taxon>Ploima</taxon>
        <taxon>Brachionidae</taxon>
        <taxon>Brachionus</taxon>
    </lineage>
</organism>
<evidence type="ECO:0000256" key="4">
    <source>
        <dbReference type="ARBA" id="ARBA00022536"/>
    </source>
</evidence>
<dbReference type="InterPro" id="IPR009017">
    <property type="entry name" value="GFP"/>
</dbReference>
<feature type="chain" id="PRO_5032468544" evidence="13">
    <location>
        <begin position="19"/>
        <end position="1394"/>
    </location>
</feature>
<dbReference type="SMART" id="SM00135">
    <property type="entry name" value="LY"/>
    <property type="match status" value="5"/>
</dbReference>
<evidence type="ECO:0000256" key="8">
    <source>
        <dbReference type="ARBA" id="ARBA00023157"/>
    </source>
</evidence>
<evidence type="ECO:0000256" key="3">
    <source>
        <dbReference type="ARBA" id="ARBA00022530"/>
    </source>
</evidence>
<dbReference type="PROSITE" id="PS01186">
    <property type="entry name" value="EGF_2"/>
    <property type="match status" value="6"/>
</dbReference>
<feature type="repeat" description="LDL-receptor class B" evidence="11">
    <location>
        <begin position="1174"/>
        <end position="1216"/>
    </location>
</feature>
<dbReference type="Gene3D" id="2.120.10.30">
    <property type="entry name" value="TolB, C-terminal domain"/>
    <property type="match status" value="1"/>
</dbReference>
<evidence type="ECO:0000256" key="6">
    <source>
        <dbReference type="ARBA" id="ARBA00022737"/>
    </source>
</evidence>
<dbReference type="SMART" id="SM00682">
    <property type="entry name" value="G2F"/>
    <property type="match status" value="2"/>
</dbReference>
<name>A0A813RCT9_9BILA</name>
<evidence type="ECO:0000313" key="17">
    <source>
        <dbReference type="Proteomes" id="UP000663879"/>
    </source>
</evidence>
<proteinExistence type="predicted"/>
<keyword evidence="4 10" id="KW-0245">EGF-like domain</keyword>
<reference evidence="16" key="1">
    <citation type="submission" date="2021-02" db="EMBL/GenBank/DDBJ databases">
        <authorList>
            <person name="Nowell W R."/>
        </authorList>
    </citation>
    <scope>NUCLEOTIDE SEQUENCE</scope>
    <source>
        <strain evidence="16">Ploen Becks lab</strain>
    </source>
</reference>
<keyword evidence="2" id="KW-0964">Secreted</keyword>
<feature type="domain" description="EGF-like" evidence="14">
    <location>
        <begin position="906"/>
        <end position="942"/>
    </location>
</feature>